<dbReference type="PANTHER" id="PTHR32282">
    <property type="entry name" value="BINDING PROTEIN TRANSPEPTIDASE, PUTATIVE-RELATED"/>
    <property type="match status" value="1"/>
</dbReference>
<feature type="domain" description="Glycosyl transferase family 51" evidence="12">
    <location>
        <begin position="86"/>
        <end position="259"/>
    </location>
</feature>
<dbReference type="SUPFAM" id="SSF56601">
    <property type="entry name" value="beta-lactamase/transpeptidase-like"/>
    <property type="match status" value="1"/>
</dbReference>
<keyword evidence="5" id="KW-0378">Hydrolase</keyword>
<evidence type="ECO:0000259" key="12">
    <source>
        <dbReference type="Pfam" id="PF00912"/>
    </source>
</evidence>
<dbReference type="GO" id="GO:0016757">
    <property type="term" value="F:glycosyltransferase activity"/>
    <property type="evidence" value="ECO:0007669"/>
    <property type="project" value="UniProtKB-KW"/>
</dbReference>
<reference evidence="13 14" key="1">
    <citation type="submission" date="2024-07" db="EMBL/GenBank/DDBJ databases">
        <authorList>
            <person name="Thanompreechachai J."/>
            <person name="Duangmal K."/>
        </authorList>
    </citation>
    <scope>NUCLEOTIDE SEQUENCE [LARGE SCALE GENOMIC DNA]</scope>
    <source>
        <strain evidence="13 14">LSe6-4</strain>
    </source>
</reference>
<dbReference type="Gene3D" id="1.10.3810.10">
    <property type="entry name" value="Biosynthetic peptidoglycan transglycosylase-like"/>
    <property type="match status" value="1"/>
</dbReference>
<keyword evidence="3 13" id="KW-0328">Glycosyltransferase</keyword>
<evidence type="ECO:0000256" key="2">
    <source>
        <dbReference type="ARBA" id="ARBA00022670"/>
    </source>
</evidence>
<dbReference type="InterPro" id="IPR023346">
    <property type="entry name" value="Lysozyme-like_dom_sf"/>
</dbReference>
<sequence>MASRRPDPVPPHRPAARKGAGGARPTGRRPRRRKVLGWVLGLVVAGVVLAVGGFAAAYAFVQVPDPNKLADAQTSTVYFSDGTTELGTFAARNRENVTLDQVPDHVQKAVLAAEDRGFYENRGVSPTGIARAVWTNLSDGTTQGGSTLTQQYVKNYYLSDQQSYSRKAKEFFIALKIDQQQSKDETLQNYLNTVYFGRGAWGIQAAAQAYFGVDAAQLDVSQGALLAALLKGPSNYDPRKGPQQTEAATVRVGYVLDGMVSEGWLSPDERAAAGLPETVEPTPDNQWRGPNGFLLKTVEDELTGKVGLSEDDVEAGGLRIVTTFDAKAQAAAVQAVQDQLPSKLPEGFHAALSAIDPRTGGVTAMYGGADYLANQFNDVTQARAQPGSTFKPFALVAALEDGISLRTTFNGSSPQSVDGNPFSNFGREQFGRIDLVTATEHSVNTVYAQLNDRVTPAKTRDVAVAAGYPEDDKTGTAGPQYIANVLGTSSPHPIDVTQAYATFAAQGQRTAWHTIASIDDSTGTRTYTASPTTQQAFPSDVAADATYAMEQVVNSGTGAYAKRLNRPAAGKTGTTNDNLAAWFAGYTPDLAATVALFQTTPDGTKNVSLDLGGREVTGGSYPVRIWTSFMRAALEGTPKTDFPDRANVGSSRGSSSSSSSGSSSTSSSRPAPSRTSTGTATQTPTDSPTGDPTDDPADDPADGPTDGASDGASDGPTATPTGTPSRSPGGATGTPTSGAAAPGRSTATSRPGATATGAADARSQGQGTGQDRGGASAPAPATTLADEG</sequence>
<dbReference type="Gene3D" id="3.40.710.10">
    <property type="entry name" value="DD-peptidase/beta-lactamase superfamily"/>
    <property type="match status" value="1"/>
</dbReference>
<evidence type="ECO:0000256" key="7">
    <source>
        <dbReference type="ARBA" id="ARBA00034000"/>
    </source>
</evidence>
<feature type="compositionally biased region" description="Acidic residues" evidence="9">
    <location>
        <begin position="692"/>
        <end position="701"/>
    </location>
</feature>
<dbReference type="Proteomes" id="UP001565927">
    <property type="component" value="Unassembled WGS sequence"/>
</dbReference>
<evidence type="ECO:0000256" key="1">
    <source>
        <dbReference type="ARBA" id="ARBA00022645"/>
    </source>
</evidence>
<keyword evidence="6" id="KW-0511">Multifunctional enzyme</keyword>
<feature type="transmembrane region" description="Helical" evidence="10">
    <location>
        <begin position="35"/>
        <end position="61"/>
    </location>
</feature>
<name>A0ABV4H1T2_9ACTN</name>
<dbReference type="Pfam" id="PF00912">
    <property type="entry name" value="Transgly"/>
    <property type="match status" value="1"/>
</dbReference>
<comment type="catalytic activity">
    <reaction evidence="8">
        <text>[GlcNAc-(1-&gt;4)-Mur2Ac(oyl-L-Ala-gamma-D-Glu-L-Lys-D-Ala-D-Ala)](n)-di-trans,octa-cis-undecaprenyl diphosphate + beta-D-GlcNAc-(1-&gt;4)-Mur2Ac(oyl-L-Ala-gamma-D-Glu-L-Lys-D-Ala-D-Ala)-di-trans,octa-cis-undecaprenyl diphosphate = [GlcNAc-(1-&gt;4)-Mur2Ac(oyl-L-Ala-gamma-D-Glu-L-Lys-D-Ala-D-Ala)](n+1)-di-trans,octa-cis-undecaprenyl diphosphate + di-trans,octa-cis-undecaprenyl diphosphate + H(+)</text>
        <dbReference type="Rhea" id="RHEA:23708"/>
        <dbReference type="Rhea" id="RHEA-COMP:9602"/>
        <dbReference type="Rhea" id="RHEA-COMP:9603"/>
        <dbReference type="ChEBI" id="CHEBI:15378"/>
        <dbReference type="ChEBI" id="CHEBI:58405"/>
        <dbReference type="ChEBI" id="CHEBI:60033"/>
        <dbReference type="ChEBI" id="CHEBI:78435"/>
        <dbReference type="EC" id="2.4.99.28"/>
    </reaction>
</comment>
<dbReference type="InterPro" id="IPR012338">
    <property type="entry name" value="Beta-lactam/transpept-like"/>
</dbReference>
<evidence type="ECO:0000256" key="9">
    <source>
        <dbReference type="SAM" id="MobiDB-lite"/>
    </source>
</evidence>
<keyword evidence="4 13" id="KW-0808">Transferase</keyword>
<evidence type="ECO:0000256" key="8">
    <source>
        <dbReference type="ARBA" id="ARBA00049902"/>
    </source>
</evidence>
<keyword evidence="10" id="KW-0472">Membrane</keyword>
<dbReference type="Pfam" id="PF00905">
    <property type="entry name" value="Transpeptidase"/>
    <property type="match status" value="1"/>
</dbReference>
<evidence type="ECO:0000313" key="13">
    <source>
        <dbReference type="EMBL" id="MEZ0164782.1"/>
    </source>
</evidence>
<dbReference type="InterPro" id="IPR050396">
    <property type="entry name" value="Glycosyltr_51/Transpeptidase"/>
</dbReference>
<accession>A0ABV4H1T2</accession>
<proteinExistence type="predicted"/>
<evidence type="ECO:0000259" key="11">
    <source>
        <dbReference type="Pfam" id="PF00905"/>
    </source>
</evidence>
<evidence type="ECO:0000256" key="5">
    <source>
        <dbReference type="ARBA" id="ARBA00022801"/>
    </source>
</evidence>
<keyword evidence="14" id="KW-1185">Reference proteome</keyword>
<evidence type="ECO:0000256" key="3">
    <source>
        <dbReference type="ARBA" id="ARBA00022676"/>
    </source>
</evidence>
<feature type="region of interest" description="Disordered" evidence="9">
    <location>
        <begin position="1"/>
        <end position="30"/>
    </location>
</feature>
<dbReference type="EC" id="2.4.-.-" evidence="13"/>
<dbReference type="SUPFAM" id="SSF53955">
    <property type="entry name" value="Lysozyme-like"/>
    <property type="match status" value="1"/>
</dbReference>
<keyword evidence="10" id="KW-0812">Transmembrane</keyword>
<evidence type="ECO:0000256" key="10">
    <source>
        <dbReference type="SAM" id="Phobius"/>
    </source>
</evidence>
<evidence type="ECO:0000256" key="4">
    <source>
        <dbReference type="ARBA" id="ARBA00022679"/>
    </source>
</evidence>
<evidence type="ECO:0000256" key="6">
    <source>
        <dbReference type="ARBA" id="ARBA00023268"/>
    </source>
</evidence>
<dbReference type="EMBL" id="JBGFTU010000008">
    <property type="protein sequence ID" value="MEZ0164782.1"/>
    <property type="molecule type" value="Genomic_DNA"/>
</dbReference>
<feature type="region of interest" description="Disordered" evidence="9">
    <location>
        <begin position="637"/>
        <end position="788"/>
    </location>
</feature>
<dbReference type="InterPro" id="IPR001460">
    <property type="entry name" value="PCN-bd_Tpept"/>
</dbReference>
<comment type="catalytic activity">
    <reaction evidence="7">
        <text>Preferential cleavage: (Ac)2-L-Lys-D-Ala-|-D-Ala. Also transpeptidation of peptidyl-alanyl moieties that are N-acyl substituents of D-alanine.</text>
        <dbReference type="EC" id="3.4.16.4"/>
    </reaction>
</comment>
<feature type="compositionally biased region" description="Low complexity" evidence="9">
    <location>
        <begin position="702"/>
        <end position="743"/>
    </location>
</feature>
<feature type="compositionally biased region" description="Low complexity" evidence="9">
    <location>
        <begin position="649"/>
        <end position="691"/>
    </location>
</feature>
<dbReference type="InterPro" id="IPR036950">
    <property type="entry name" value="PBP_transglycosylase"/>
</dbReference>
<dbReference type="PANTHER" id="PTHR32282:SF34">
    <property type="entry name" value="PENICILLIN-BINDING PROTEIN 1A"/>
    <property type="match status" value="1"/>
</dbReference>
<feature type="domain" description="Penicillin-binding protein transpeptidase" evidence="11">
    <location>
        <begin position="354"/>
        <end position="604"/>
    </location>
</feature>
<evidence type="ECO:0000313" key="14">
    <source>
        <dbReference type="Proteomes" id="UP001565927"/>
    </source>
</evidence>
<keyword evidence="10" id="KW-1133">Transmembrane helix</keyword>
<gene>
    <name evidence="13" type="ORF">AB2L27_08390</name>
</gene>
<organism evidence="13 14">
    <name type="scientific">Kineococcus halophytocola</name>
    <dbReference type="NCBI Taxonomy" id="3234027"/>
    <lineage>
        <taxon>Bacteria</taxon>
        <taxon>Bacillati</taxon>
        <taxon>Actinomycetota</taxon>
        <taxon>Actinomycetes</taxon>
        <taxon>Kineosporiales</taxon>
        <taxon>Kineosporiaceae</taxon>
        <taxon>Kineococcus</taxon>
    </lineage>
</organism>
<keyword evidence="1" id="KW-0121">Carboxypeptidase</keyword>
<comment type="caution">
    <text evidence="13">The sequence shown here is derived from an EMBL/GenBank/DDBJ whole genome shotgun (WGS) entry which is preliminary data.</text>
</comment>
<keyword evidence="2" id="KW-0645">Protease</keyword>
<dbReference type="RefSeq" id="WP_370441029.1">
    <property type="nucleotide sequence ID" value="NZ_JBGFTU010000008.1"/>
</dbReference>
<protein>
    <submittedName>
        <fullName evidence="13">Transglycosylase domain-containing protein</fullName>
        <ecNumber evidence="13">2.4.-.-</ecNumber>
    </submittedName>
</protein>
<dbReference type="InterPro" id="IPR001264">
    <property type="entry name" value="Glyco_trans_51"/>
</dbReference>